<dbReference type="InterPro" id="IPR011335">
    <property type="entry name" value="Restrct_endonuc-II-like"/>
</dbReference>
<dbReference type="GO" id="GO:0006281">
    <property type="term" value="P:DNA repair"/>
    <property type="evidence" value="ECO:0007669"/>
    <property type="project" value="UniProtKB-ARBA"/>
</dbReference>
<dbReference type="STRING" id="50429.A0A2B4RLR4"/>
<evidence type="ECO:0000313" key="2">
    <source>
        <dbReference type="EMBL" id="PFX17759.1"/>
    </source>
</evidence>
<dbReference type="SUPFAM" id="SSF52980">
    <property type="entry name" value="Restriction endonuclease-like"/>
    <property type="match status" value="1"/>
</dbReference>
<dbReference type="InterPro" id="IPR051703">
    <property type="entry name" value="NF-kappa-B_Signaling_Reg"/>
</dbReference>
<dbReference type="AlphaFoldDB" id="A0A2B4RLR4"/>
<dbReference type="OrthoDB" id="5949356at2759"/>
<comment type="caution">
    <text evidence="2">The sequence shown here is derived from an EMBL/GenBank/DDBJ whole genome shotgun (WGS) entry which is preliminary data.</text>
</comment>
<accession>A0A2B4RLR4</accession>
<dbReference type="InterPro" id="IPR019080">
    <property type="entry name" value="YqaJ_viral_recombinase"/>
</dbReference>
<dbReference type="InterPro" id="IPR011604">
    <property type="entry name" value="PDDEXK-like_dom_sf"/>
</dbReference>
<sequence>MDVQCEWQKQEAPDKTKPVEEIYPSPKEYISLKREVTDEDCAWLYGELKRYDNFTGTSWILSPEPEVNNQLPIPTVESIVTSEEFINYEGNKKAFLVERLKIDGYQRKTLHERTIGQRDNPTWHMLRKGRLTASVVNENEAKRAFQELTELSVEDTGLWLQMEGMLGASPDGLIGKNGLLEIKCPFTHKDNTIAEAVASDNFYITKNEKGEYELNKEHSYWHQVQGQLHLTERNLCFFFVWTTKDTLVLHIKKDPEWAGKLLKLKEFYVKHLIPSIVNDLL</sequence>
<gene>
    <name evidence="2" type="primary">ALK-EXO</name>
    <name evidence="2" type="ORF">AWC38_SpisGene17902</name>
</gene>
<dbReference type="CDD" id="cd22343">
    <property type="entry name" value="PDDEXK_lambda_exonuclease-like"/>
    <property type="match status" value="1"/>
</dbReference>
<dbReference type="PANTHER" id="PTHR46609">
    <property type="entry name" value="EXONUCLEASE, PHAGE-TYPE/RECB, C-TERMINAL DOMAIN-CONTAINING PROTEIN"/>
    <property type="match status" value="1"/>
</dbReference>
<keyword evidence="3" id="KW-1185">Reference proteome</keyword>
<dbReference type="Gene3D" id="3.90.320.10">
    <property type="match status" value="1"/>
</dbReference>
<proteinExistence type="predicted"/>
<dbReference type="PANTHER" id="PTHR46609:SF8">
    <property type="entry name" value="YQAJ VIRAL RECOMBINASE DOMAIN-CONTAINING PROTEIN"/>
    <property type="match status" value="1"/>
</dbReference>
<protein>
    <submittedName>
        <fullName evidence="2">Alkaline nuclease</fullName>
    </submittedName>
</protein>
<organism evidence="2 3">
    <name type="scientific">Stylophora pistillata</name>
    <name type="common">Smooth cauliflower coral</name>
    <dbReference type="NCBI Taxonomy" id="50429"/>
    <lineage>
        <taxon>Eukaryota</taxon>
        <taxon>Metazoa</taxon>
        <taxon>Cnidaria</taxon>
        <taxon>Anthozoa</taxon>
        <taxon>Hexacorallia</taxon>
        <taxon>Scleractinia</taxon>
        <taxon>Astrocoeniina</taxon>
        <taxon>Pocilloporidae</taxon>
        <taxon>Stylophora</taxon>
    </lineage>
</organism>
<evidence type="ECO:0000259" key="1">
    <source>
        <dbReference type="Pfam" id="PF09588"/>
    </source>
</evidence>
<reference evidence="3" key="1">
    <citation type="journal article" date="2017" name="bioRxiv">
        <title>Comparative analysis of the genomes of Stylophora pistillata and Acropora digitifera provides evidence for extensive differences between species of corals.</title>
        <authorList>
            <person name="Voolstra C.R."/>
            <person name="Li Y."/>
            <person name="Liew Y.J."/>
            <person name="Baumgarten S."/>
            <person name="Zoccola D."/>
            <person name="Flot J.-F."/>
            <person name="Tambutte S."/>
            <person name="Allemand D."/>
            <person name="Aranda M."/>
        </authorList>
    </citation>
    <scope>NUCLEOTIDE SEQUENCE [LARGE SCALE GENOMIC DNA]</scope>
</reference>
<dbReference type="Proteomes" id="UP000225706">
    <property type="component" value="Unassembled WGS sequence"/>
</dbReference>
<evidence type="ECO:0000313" key="3">
    <source>
        <dbReference type="Proteomes" id="UP000225706"/>
    </source>
</evidence>
<dbReference type="Pfam" id="PF09588">
    <property type="entry name" value="YqaJ"/>
    <property type="match status" value="1"/>
</dbReference>
<name>A0A2B4RLR4_STYPI</name>
<feature type="domain" description="YqaJ viral recombinase" evidence="1">
    <location>
        <begin position="138"/>
        <end position="233"/>
    </location>
</feature>
<dbReference type="EMBL" id="LSMT01000450">
    <property type="protein sequence ID" value="PFX17759.1"/>
    <property type="molecule type" value="Genomic_DNA"/>
</dbReference>